<comment type="similarity">
    <text evidence="2">Belongs to the RNA polymerase beta' chain family.</text>
</comment>
<dbReference type="InterPro" id="IPR015700">
    <property type="entry name" value="RPC1"/>
</dbReference>
<evidence type="ECO:0000259" key="9">
    <source>
        <dbReference type="Pfam" id="PF04998"/>
    </source>
</evidence>
<feature type="domain" description="RNA polymerase Rpb1" evidence="9">
    <location>
        <begin position="1"/>
        <end position="462"/>
    </location>
</feature>
<dbReference type="GO" id="GO:0005634">
    <property type="term" value="C:nucleus"/>
    <property type="evidence" value="ECO:0007669"/>
    <property type="project" value="UniProtKB-SubCell"/>
</dbReference>
<dbReference type="Pfam" id="PF04998">
    <property type="entry name" value="RNA_pol_Rpb1_5"/>
    <property type="match status" value="1"/>
</dbReference>
<keyword evidence="4" id="KW-0479">Metal-binding</keyword>
<dbReference type="GO" id="GO:0006351">
    <property type="term" value="P:DNA-templated transcription"/>
    <property type="evidence" value="ECO:0007669"/>
    <property type="project" value="InterPro"/>
</dbReference>
<sequence>MQRRLVKCLEDLAVNYDGTVRTSAGEIVQFTFGEDGLDPAFMEGNDGAIVNFNHILGHARNTSDREPQVATTNELIEYMNDVVVRKLTKMPPKFGRDMEEFLRHDVANLKPYYDLPSQCEKHCGKKVLARAKCSACDGARTARESLIRANCLSFSQISAFVDMCALKVKRAIVEPGTAVGAIAATSIGEPSTQMTLKTFHFAGVASMNITQGVPRIKEVINAVKNISTPVITVALSNSQDEKLGRRVKARLEKTTLGEISDFVEQVFLQDDIFVVVKLNSKRIRLLQLEITLNSVIESICSAKLPVSVKQFQISTIGNTILVIKPPESDKCSTTMAMHYLKQYLPNVAIKGLQNVNRCVIHADEKTGKSFTLLVDGTNFKEVLATGEIDGCKTNFNNASVVSEVLGIEAARSSIINEILSTMKNHSIDLDRRHVMLLADLMTYRGEVLGITRNGLVKMKESVLLLASFERTTDHLYEAAFFGQKDNIVGVSECIILGTPMLIGTGMFNSPPLIQPHFLVTLKIHSYLLALYLSHCPPIIWSCEPDNESICKFVFEGRVYTPRQLIAKHICVGSVLVHCVVLCHPFDSLVKMDHTFFEPQPPKLEAIIYAEFDNDICRVIKYQIPHAIFDKRTKTRSMPEKYIQHVFYCGRGKEAGKTTKHDVKVPDGSEWELWCRNALISARCWRRCSFLSEDSFRLPSLMKHIFFGLNNKGECIHKVTDQTTIYLKLSPSFHGKEPPPVNPF</sequence>
<dbReference type="InterPro" id="IPR007081">
    <property type="entry name" value="RNA_pol_Rpb1_5"/>
</dbReference>
<comment type="subcellular location">
    <subcellularLocation>
        <location evidence="1">Nucleus</location>
    </subcellularLocation>
</comment>
<evidence type="ECO:0000256" key="8">
    <source>
        <dbReference type="ARBA" id="ARBA00048552"/>
    </source>
</evidence>
<evidence type="ECO:0000256" key="2">
    <source>
        <dbReference type="ARBA" id="ARBA00006460"/>
    </source>
</evidence>
<proteinExistence type="inferred from homology"/>
<dbReference type="GO" id="GO:0003677">
    <property type="term" value="F:DNA binding"/>
    <property type="evidence" value="ECO:0007669"/>
    <property type="project" value="InterPro"/>
</dbReference>
<dbReference type="FunFam" id="1.10.150.390:FF:000004">
    <property type="entry name" value="DNA-directed RNA polymerase subunit"/>
    <property type="match status" value="1"/>
</dbReference>
<dbReference type="Gene3D" id="6.20.50.80">
    <property type="match status" value="1"/>
</dbReference>
<evidence type="ECO:0000256" key="4">
    <source>
        <dbReference type="ARBA" id="ARBA00022723"/>
    </source>
</evidence>
<evidence type="ECO:0000256" key="1">
    <source>
        <dbReference type="ARBA" id="ARBA00004123"/>
    </source>
</evidence>
<dbReference type="GO" id="GO:0003899">
    <property type="term" value="F:DNA-directed RNA polymerase activity"/>
    <property type="evidence" value="ECO:0007669"/>
    <property type="project" value="UniProtKB-EC"/>
</dbReference>
<dbReference type="Gene3D" id="1.10.150.390">
    <property type="match status" value="1"/>
</dbReference>
<evidence type="ECO:0000256" key="6">
    <source>
        <dbReference type="ARBA" id="ARBA00022842"/>
    </source>
</evidence>
<dbReference type="CDD" id="cd02736">
    <property type="entry name" value="RNAP_III_Rpc1_C"/>
    <property type="match status" value="1"/>
</dbReference>
<comment type="catalytic activity">
    <reaction evidence="8">
        <text>RNA(n) + a ribonucleoside 5'-triphosphate = RNA(n+1) + diphosphate</text>
        <dbReference type="Rhea" id="RHEA:21248"/>
        <dbReference type="Rhea" id="RHEA-COMP:14527"/>
        <dbReference type="Rhea" id="RHEA-COMP:17342"/>
        <dbReference type="ChEBI" id="CHEBI:33019"/>
        <dbReference type="ChEBI" id="CHEBI:61557"/>
        <dbReference type="ChEBI" id="CHEBI:140395"/>
        <dbReference type="EC" id="2.7.7.6"/>
    </reaction>
</comment>
<evidence type="ECO:0000313" key="10">
    <source>
        <dbReference type="Proteomes" id="UP000887574"/>
    </source>
</evidence>
<evidence type="ECO:0000256" key="5">
    <source>
        <dbReference type="ARBA" id="ARBA00022833"/>
    </source>
</evidence>
<keyword evidence="5" id="KW-0862">Zinc</keyword>
<keyword evidence="6" id="KW-0460">Magnesium</keyword>
<dbReference type="AlphaFoldDB" id="A0A915D6G0"/>
<accession>A0A915D6G0</accession>
<dbReference type="GO" id="GO:0046872">
    <property type="term" value="F:metal ion binding"/>
    <property type="evidence" value="ECO:0007669"/>
    <property type="project" value="UniProtKB-KW"/>
</dbReference>
<reference evidence="11" key="1">
    <citation type="submission" date="2022-11" db="UniProtKB">
        <authorList>
            <consortium name="WormBaseParasite"/>
        </authorList>
    </citation>
    <scope>IDENTIFICATION</scope>
</reference>
<dbReference type="PANTHER" id="PTHR48446">
    <property type="entry name" value="DNA-DIRECTED RNA POLYMERASE SUBUNIT BETA' N-TERMINAL SECTION"/>
    <property type="match status" value="1"/>
</dbReference>
<dbReference type="PANTHER" id="PTHR48446:SF1">
    <property type="entry name" value="DNA-DIRECTED RNA POLYMERASE SUBUNIT BETA' N-TERMINAL SECTION"/>
    <property type="match status" value="1"/>
</dbReference>
<organism evidence="10 11">
    <name type="scientific">Ditylenchus dipsaci</name>
    <dbReference type="NCBI Taxonomy" id="166011"/>
    <lineage>
        <taxon>Eukaryota</taxon>
        <taxon>Metazoa</taxon>
        <taxon>Ecdysozoa</taxon>
        <taxon>Nematoda</taxon>
        <taxon>Chromadorea</taxon>
        <taxon>Rhabditida</taxon>
        <taxon>Tylenchina</taxon>
        <taxon>Tylenchomorpha</taxon>
        <taxon>Sphaerularioidea</taxon>
        <taxon>Anguinidae</taxon>
        <taxon>Anguininae</taxon>
        <taxon>Ditylenchus</taxon>
    </lineage>
</organism>
<dbReference type="Proteomes" id="UP000887574">
    <property type="component" value="Unplaced"/>
</dbReference>
<protein>
    <recommendedName>
        <fullName evidence="3">DNA-directed RNA polymerase</fullName>
        <ecNumber evidence="3">2.7.7.6</ecNumber>
    </recommendedName>
</protein>
<dbReference type="EC" id="2.7.7.6" evidence="3"/>
<dbReference type="InterPro" id="IPR035698">
    <property type="entry name" value="RNAP_III_Rpc1_C"/>
</dbReference>
<dbReference type="WBParaSite" id="jg16545">
    <property type="protein sequence ID" value="jg16545"/>
    <property type="gene ID" value="jg16545"/>
</dbReference>
<keyword evidence="7" id="KW-0539">Nucleus</keyword>
<evidence type="ECO:0000256" key="3">
    <source>
        <dbReference type="ARBA" id="ARBA00012418"/>
    </source>
</evidence>
<evidence type="ECO:0000256" key="7">
    <source>
        <dbReference type="ARBA" id="ARBA00023242"/>
    </source>
</evidence>
<evidence type="ECO:0000313" key="11">
    <source>
        <dbReference type="WBParaSite" id="jg16545"/>
    </source>
</evidence>
<dbReference type="SUPFAM" id="SSF64484">
    <property type="entry name" value="beta and beta-prime subunits of DNA dependent RNA-polymerase"/>
    <property type="match status" value="1"/>
</dbReference>
<keyword evidence="10" id="KW-1185">Reference proteome</keyword>
<name>A0A915D6G0_9BILA</name>